<keyword evidence="2" id="KW-1185">Reference proteome</keyword>
<reference evidence="1 2" key="1">
    <citation type="journal article" date="2011" name="J. Bacteriol.">
        <title>Genome sequence of Brevibacillus laterosporus LMG 15441, a pathogen of invertebrates.</title>
        <authorList>
            <person name="Djukic M."/>
            <person name="Poehlein A."/>
            <person name="Thurmer A."/>
            <person name="Daniel R."/>
        </authorList>
    </citation>
    <scope>NUCLEOTIDE SEQUENCE [LARGE SCALE GENOMIC DNA]</scope>
    <source>
        <strain evidence="1 2">LMG 15441</strain>
    </source>
</reference>
<dbReference type="HOGENOM" id="CLU_1552358_0_0_9"/>
<gene>
    <name evidence="1" type="ORF">BRLA_c027160</name>
</gene>
<name>A0A075RC10_BRELA</name>
<dbReference type="KEGG" id="blr:BRLA_c027160"/>
<evidence type="ECO:0000313" key="2">
    <source>
        <dbReference type="Proteomes" id="UP000005850"/>
    </source>
</evidence>
<dbReference type="EMBL" id="CP007806">
    <property type="protein sequence ID" value="AIG27035.1"/>
    <property type="molecule type" value="Genomic_DNA"/>
</dbReference>
<dbReference type="Gene3D" id="1.20.120.520">
    <property type="entry name" value="nmb1532 protein domain like"/>
    <property type="match status" value="1"/>
</dbReference>
<dbReference type="AlphaFoldDB" id="A0A075RC10"/>
<evidence type="ECO:0008006" key="3">
    <source>
        <dbReference type="Google" id="ProtNLM"/>
    </source>
</evidence>
<protein>
    <recommendedName>
        <fullName evidence="3">Iron-sulfur cluster repair di-iron protein</fullName>
    </recommendedName>
</protein>
<sequence length="172" mass="20600">MLEYESDFAMKKKHEHILLSYLYNDHSELDGKLKHILSLIRYGTKWNEALHEDLHRFLQFLQTDFRRHIMVEDDILFFTLTSRLATLEEPLLLIKSEHDRLLEISDRIGTELNQCVQLEQKTSTMVCLLKQFDELFEEHTIKEDRVLYPMANKLLTLAEKDSLYQTISKHYK</sequence>
<dbReference type="Proteomes" id="UP000005850">
    <property type="component" value="Chromosome"/>
</dbReference>
<organism evidence="1 2">
    <name type="scientific">Brevibacillus laterosporus LMG 15441</name>
    <dbReference type="NCBI Taxonomy" id="1042163"/>
    <lineage>
        <taxon>Bacteria</taxon>
        <taxon>Bacillati</taxon>
        <taxon>Bacillota</taxon>
        <taxon>Bacilli</taxon>
        <taxon>Bacillales</taxon>
        <taxon>Paenibacillaceae</taxon>
        <taxon>Brevibacillus</taxon>
    </lineage>
</organism>
<proteinExistence type="predicted"/>
<dbReference type="RefSeq" id="WP_003336135.1">
    <property type="nucleotide sequence ID" value="NZ_CP007806.1"/>
</dbReference>
<accession>A0A075RC10</accession>
<evidence type="ECO:0000313" key="1">
    <source>
        <dbReference type="EMBL" id="AIG27035.1"/>
    </source>
</evidence>
<dbReference type="STRING" id="1042163.BRLA_c027160"/>